<organism evidence="1 2">
    <name type="scientific">Roridomyces roridus</name>
    <dbReference type="NCBI Taxonomy" id="1738132"/>
    <lineage>
        <taxon>Eukaryota</taxon>
        <taxon>Fungi</taxon>
        <taxon>Dikarya</taxon>
        <taxon>Basidiomycota</taxon>
        <taxon>Agaricomycotina</taxon>
        <taxon>Agaricomycetes</taxon>
        <taxon>Agaricomycetidae</taxon>
        <taxon>Agaricales</taxon>
        <taxon>Marasmiineae</taxon>
        <taxon>Mycenaceae</taxon>
        <taxon>Roridomyces</taxon>
    </lineage>
</organism>
<proteinExistence type="predicted"/>
<comment type="caution">
    <text evidence="1">The sequence shown here is derived from an EMBL/GenBank/DDBJ whole genome shotgun (WGS) entry which is preliminary data.</text>
</comment>
<accession>A0AAD7FBY3</accession>
<reference evidence="1" key="1">
    <citation type="submission" date="2023-03" db="EMBL/GenBank/DDBJ databases">
        <title>Massive genome expansion in bonnet fungi (Mycena s.s.) driven by repeated elements and novel gene families across ecological guilds.</title>
        <authorList>
            <consortium name="Lawrence Berkeley National Laboratory"/>
            <person name="Harder C.B."/>
            <person name="Miyauchi S."/>
            <person name="Viragh M."/>
            <person name="Kuo A."/>
            <person name="Thoen E."/>
            <person name="Andreopoulos B."/>
            <person name="Lu D."/>
            <person name="Skrede I."/>
            <person name="Drula E."/>
            <person name="Henrissat B."/>
            <person name="Morin E."/>
            <person name="Kohler A."/>
            <person name="Barry K."/>
            <person name="LaButti K."/>
            <person name="Morin E."/>
            <person name="Salamov A."/>
            <person name="Lipzen A."/>
            <person name="Mereny Z."/>
            <person name="Hegedus B."/>
            <person name="Baldrian P."/>
            <person name="Stursova M."/>
            <person name="Weitz H."/>
            <person name="Taylor A."/>
            <person name="Grigoriev I.V."/>
            <person name="Nagy L.G."/>
            <person name="Martin F."/>
            <person name="Kauserud H."/>
        </authorList>
    </citation>
    <scope>NUCLEOTIDE SEQUENCE</scope>
    <source>
        <strain evidence="1">9284</strain>
    </source>
</reference>
<evidence type="ECO:0000313" key="1">
    <source>
        <dbReference type="EMBL" id="KAJ7611179.1"/>
    </source>
</evidence>
<sequence length="100" mass="10520">MTPTITVCTGTLHPSTGCAEIPVLSADCINLVGGLSFFNQEISSAEVPAGFVCTFFRWVSSKKSGEVLLTGGVWELESVPGLSGMENFDKMTSSLVCSPI</sequence>
<dbReference type="Proteomes" id="UP001221142">
    <property type="component" value="Unassembled WGS sequence"/>
</dbReference>
<dbReference type="EMBL" id="JARKIF010000033">
    <property type="protein sequence ID" value="KAJ7611179.1"/>
    <property type="molecule type" value="Genomic_DNA"/>
</dbReference>
<evidence type="ECO:0000313" key="2">
    <source>
        <dbReference type="Proteomes" id="UP001221142"/>
    </source>
</evidence>
<keyword evidence="2" id="KW-1185">Reference proteome</keyword>
<dbReference type="AlphaFoldDB" id="A0AAD7FBY3"/>
<gene>
    <name evidence="1" type="ORF">FB45DRAFT_843973</name>
</gene>
<name>A0AAD7FBY3_9AGAR</name>
<protein>
    <submittedName>
        <fullName evidence="1">Uncharacterized protein</fullName>
    </submittedName>
</protein>